<sequence>MLLSMSCERNLCLNPLVCFHTHIKQMNHQTRKGPQVEQYLKFRQGKNRRTLLNPGDMTRAWTPISRSWKISHVTRPKNLSGEVHDLAQVIQRPRLSPVCAAQS</sequence>
<dbReference type="EMBL" id="KN832000">
    <property type="protein sequence ID" value="KIN99876.1"/>
    <property type="molecule type" value="Genomic_DNA"/>
</dbReference>
<evidence type="ECO:0000313" key="3">
    <source>
        <dbReference type="Proteomes" id="UP000054217"/>
    </source>
</evidence>
<protein>
    <submittedName>
        <fullName evidence="2">Uncharacterized protein</fullName>
    </submittedName>
</protein>
<reference evidence="2 3" key="1">
    <citation type="submission" date="2014-04" db="EMBL/GenBank/DDBJ databases">
        <authorList>
            <consortium name="DOE Joint Genome Institute"/>
            <person name="Kuo A."/>
            <person name="Kohler A."/>
            <person name="Costa M.D."/>
            <person name="Nagy L.G."/>
            <person name="Floudas D."/>
            <person name="Copeland A."/>
            <person name="Barry K.W."/>
            <person name="Cichocki N."/>
            <person name="Veneault-Fourrey C."/>
            <person name="LaButti K."/>
            <person name="Lindquist E.A."/>
            <person name="Lipzen A."/>
            <person name="Lundell T."/>
            <person name="Morin E."/>
            <person name="Murat C."/>
            <person name="Sun H."/>
            <person name="Tunlid A."/>
            <person name="Henrissat B."/>
            <person name="Grigoriev I.V."/>
            <person name="Hibbett D.S."/>
            <person name="Martin F."/>
            <person name="Nordberg H.P."/>
            <person name="Cantor M.N."/>
            <person name="Hua S.X."/>
        </authorList>
    </citation>
    <scope>NUCLEOTIDE SEQUENCE [LARGE SCALE GENOMIC DNA]</scope>
    <source>
        <strain evidence="2 3">Marx 270</strain>
    </source>
</reference>
<reference evidence="2" key="3">
    <citation type="submission" date="2015-02" db="EMBL/GenBank/DDBJ databases">
        <title>Evolutionary Origins and Diversification of the Mycorrhizal Mutualists.</title>
        <authorList>
            <consortium name="DOE Joint Genome Institute"/>
            <consortium name="Mycorrhizal Genomics Consortium"/>
            <person name="Kohler A."/>
            <person name="Kuo A."/>
            <person name="Nagy L.G."/>
            <person name="Floudas D."/>
            <person name="Copeland A."/>
            <person name="Barry K.W."/>
            <person name="Cichocki N."/>
            <person name="Veneault-Fourrey C."/>
            <person name="LaButti K."/>
            <person name="Lindquist E.A."/>
            <person name="Lipzen A."/>
            <person name="Lundell T."/>
            <person name="Morin E."/>
            <person name="Murat C."/>
            <person name="Riley R."/>
            <person name="Ohm R."/>
            <person name="Sun H."/>
            <person name="Tunlid A."/>
            <person name="Henrissat B."/>
            <person name="Grigoriev I.V."/>
            <person name="Hibbett D.S."/>
            <person name="Martin F."/>
        </authorList>
    </citation>
    <scope>NUCLEOTIDE SEQUENCE</scope>
    <source>
        <strain evidence="2">Marx 270</strain>
    </source>
</reference>
<gene>
    <name evidence="2" type="ORF">M404DRAFT_512119</name>
    <name evidence="1" type="ORF">M404DRAFT_774333</name>
</gene>
<name>A0A0C3PC43_PISTI</name>
<evidence type="ECO:0000313" key="1">
    <source>
        <dbReference type="EMBL" id="KIN99876.1"/>
    </source>
</evidence>
<dbReference type="AlphaFoldDB" id="A0A0C3PC43"/>
<keyword evidence="3" id="KW-1185">Reference proteome</keyword>
<proteinExistence type="predicted"/>
<accession>A0A0C3PC43</accession>
<dbReference type="Proteomes" id="UP000054217">
    <property type="component" value="Unassembled WGS sequence"/>
</dbReference>
<reference evidence="3" key="2">
    <citation type="submission" date="2015-01" db="EMBL/GenBank/DDBJ databases">
        <title>Evolutionary Origins and Diversification of the Mycorrhizal Mutualists.</title>
        <authorList>
            <consortium name="DOE Joint Genome Institute"/>
            <consortium name="Mycorrhizal Genomics Consortium"/>
            <person name="Kohler A."/>
            <person name="Kuo A."/>
            <person name="Nagy L.G."/>
            <person name="Floudas D."/>
            <person name="Copeland A."/>
            <person name="Barry K.W."/>
            <person name="Cichocki N."/>
            <person name="Veneault-Fourrey C."/>
            <person name="LaButti K."/>
            <person name="Lindquist E.A."/>
            <person name="Lipzen A."/>
            <person name="Lundell T."/>
            <person name="Morin E."/>
            <person name="Murat C."/>
            <person name="Riley R."/>
            <person name="Ohm R."/>
            <person name="Sun H."/>
            <person name="Tunlid A."/>
            <person name="Henrissat B."/>
            <person name="Grigoriev I.V."/>
            <person name="Hibbett D.S."/>
            <person name="Martin F."/>
        </authorList>
    </citation>
    <scope>NUCLEOTIDE SEQUENCE [LARGE SCALE GENOMIC DNA]</scope>
    <source>
        <strain evidence="1 3">Marx 270</strain>
    </source>
</reference>
<evidence type="ECO:0000313" key="2">
    <source>
        <dbReference type="EMBL" id="KIO05576.1"/>
    </source>
</evidence>
<organism evidence="2 3">
    <name type="scientific">Pisolithus tinctorius Marx 270</name>
    <dbReference type="NCBI Taxonomy" id="870435"/>
    <lineage>
        <taxon>Eukaryota</taxon>
        <taxon>Fungi</taxon>
        <taxon>Dikarya</taxon>
        <taxon>Basidiomycota</taxon>
        <taxon>Agaricomycotina</taxon>
        <taxon>Agaricomycetes</taxon>
        <taxon>Agaricomycetidae</taxon>
        <taxon>Boletales</taxon>
        <taxon>Sclerodermatineae</taxon>
        <taxon>Pisolithaceae</taxon>
        <taxon>Pisolithus</taxon>
    </lineage>
</organism>
<dbReference type="HOGENOM" id="CLU_2264815_0_0_1"/>
<dbReference type="EMBL" id="KN831966">
    <property type="protein sequence ID" value="KIO05576.1"/>
    <property type="molecule type" value="Genomic_DNA"/>
</dbReference>